<dbReference type="AlphaFoldDB" id="A0A4C1WQA4"/>
<name>A0A4C1WQA4_EUMVA</name>
<organism evidence="1 2">
    <name type="scientific">Eumeta variegata</name>
    <name type="common">Bagworm moth</name>
    <name type="synonym">Eumeta japonica</name>
    <dbReference type="NCBI Taxonomy" id="151549"/>
    <lineage>
        <taxon>Eukaryota</taxon>
        <taxon>Metazoa</taxon>
        <taxon>Ecdysozoa</taxon>
        <taxon>Arthropoda</taxon>
        <taxon>Hexapoda</taxon>
        <taxon>Insecta</taxon>
        <taxon>Pterygota</taxon>
        <taxon>Neoptera</taxon>
        <taxon>Endopterygota</taxon>
        <taxon>Lepidoptera</taxon>
        <taxon>Glossata</taxon>
        <taxon>Ditrysia</taxon>
        <taxon>Tineoidea</taxon>
        <taxon>Psychidae</taxon>
        <taxon>Oiketicinae</taxon>
        <taxon>Eumeta</taxon>
    </lineage>
</organism>
<proteinExistence type="predicted"/>
<comment type="caution">
    <text evidence="1">The sequence shown here is derived from an EMBL/GenBank/DDBJ whole genome shotgun (WGS) entry which is preliminary data.</text>
</comment>
<protein>
    <submittedName>
        <fullName evidence="1">Uncharacterized protein</fullName>
    </submittedName>
</protein>
<evidence type="ECO:0000313" key="1">
    <source>
        <dbReference type="EMBL" id="GBP53173.1"/>
    </source>
</evidence>
<accession>A0A4C1WQA4</accession>
<evidence type="ECO:0000313" key="2">
    <source>
        <dbReference type="Proteomes" id="UP000299102"/>
    </source>
</evidence>
<dbReference type="EMBL" id="BGZK01000617">
    <property type="protein sequence ID" value="GBP53173.1"/>
    <property type="molecule type" value="Genomic_DNA"/>
</dbReference>
<dbReference type="Proteomes" id="UP000299102">
    <property type="component" value="Unassembled WGS sequence"/>
</dbReference>
<reference evidence="1 2" key="1">
    <citation type="journal article" date="2019" name="Commun. Biol.">
        <title>The bagworm genome reveals a unique fibroin gene that provides high tensile strength.</title>
        <authorList>
            <person name="Kono N."/>
            <person name="Nakamura H."/>
            <person name="Ohtoshi R."/>
            <person name="Tomita M."/>
            <person name="Numata K."/>
            <person name="Arakawa K."/>
        </authorList>
    </citation>
    <scope>NUCLEOTIDE SEQUENCE [LARGE SCALE GENOMIC DNA]</scope>
</reference>
<gene>
    <name evidence="1" type="ORF">EVAR_28515_1</name>
</gene>
<keyword evidence="2" id="KW-1185">Reference proteome</keyword>
<sequence>MSVTEQRRDAVTPDRRTAELEMPDYADGALGPVWVSSGRGCNIDLKTKWHFRLYSLKAFMSPKAIWFRSLAFPVSKF</sequence>